<evidence type="ECO:0000256" key="3">
    <source>
        <dbReference type="ARBA" id="ARBA00022643"/>
    </source>
</evidence>
<evidence type="ECO:0000256" key="6">
    <source>
        <dbReference type="PIRSR" id="PIRSR000138-1"/>
    </source>
</evidence>
<proteinExistence type="inferred from homology"/>
<keyword evidence="8" id="KW-0472">Membrane</keyword>
<accession>A0A378YWY8</accession>
<dbReference type="InterPro" id="IPR008259">
    <property type="entry name" value="FMN_hydac_DH_AS"/>
</dbReference>
<dbReference type="GO" id="GO:0005886">
    <property type="term" value="C:plasma membrane"/>
    <property type="evidence" value="ECO:0007669"/>
    <property type="project" value="TreeGrafter"/>
</dbReference>
<evidence type="ECO:0000313" key="10">
    <source>
        <dbReference type="EMBL" id="SUA81293.1"/>
    </source>
</evidence>
<feature type="domain" description="FMN hydroxy acid dehydrogenase" evidence="9">
    <location>
        <begin position="17"/>
        <end position="403"/>
    </location>
</feature>
<dbReference type="GO" id="GO:0009060">
    <property type="term" value="P:aerobic respiration"/>
    <property type="evidence" value="ECO:0007669"/>
    <property type="project" value="TreeGrafter"/>
</dbReference>
<keyword evidence="4 10" id="KW-0560">Oxidoreductase</keyword>
<keyword evidence="8" id="KW-0812">Transmembrane</keyword>
<dbReference type="STRING" id="93220.A6P55_17815"/>
<evidence type="ECO:0000256" key="2">
    <source>
        <dbReference type="ARBA" id="ARBA00022630"/>
    </source>
</evidence>
<feature type="binding site" evidence="7">
    <location>
        <begin position="352"/>
        <end position="353"/>
    </location>
    <ligand>
        <name>FMN</name>
        <dbReference type="ChEBI" id="CHEBI:58210"/>
    </ligand>
</feature>
<dbReference type="GO" id="GO:0033720">
    <property type="term" value="F:(S)-mandelate dehydrogenase activity"/>
    <property type="evidence" value="ECO:0007669"/>
    <property type="project" value="UniProtKB-EC"/>
</dbReference>
<evidence type="ECO:0000256" key="7">
    <source>
        <dbReference type="PIRSR" id="PIRSR000138-2"/>
    </source>
</evidence>
<dbReference type="InterPro" id="IPR012133">
    <property type="entry name" value="Alpha-hydoxy_acid_DH_FMN"/>
</dbReference>
<dbReference type="AlphaFoldDB" id="A0A378YWY8"/>
<protein>
    <submittedName>
        <fullName evidence="10">(S)-mandelate dehydrogenase</fullName>
        <ecNumber evidence="10">1.1.99.31</ecNumber>
    </submittedName>
</protein>
<dbReference type="InterPro" id="IPR013785">
    <property type="entry name" value="Aldolase_TIM"/>
</dbReference>
<feature type="binding site" evidence="7">
    <location>
        <position position="293"/>
    </location>
    <ligand>
        <name>FMN</name>
        <dbReference type="ChEBI" id="CHEBI:58210"/>
    </ligand>
</feature>
<dbReference type="InterPro" id="IPR000262">
    <property type="entry name" value="FMN-dep_DH"/>
</dbReference>
<dbReference type="Proteomes" id="UP000254573">
    <property type="component" value="Unassembled WGS sequence"/>
</dbReference>
<dbReference type="GO" id="GO:0010181">
    <property type="term" value="F:FMN binding"/>
    <property type="evidence" value="ECO:0007669"/>
    <property type="project" value="InterPro"/>
</dbReference>
<feature type="binding site" evidence="7">
    <location>
        <position position="298"/>
    </location>
    <ligand>
        <name>glyoxylate</name>
        <dbReference type="ChEBI" id="CHEBI:36655"/>
    </ligand>
</feature>
<keyword evidence="8" id="KW-1133">Transmembrane helix</keyword>
<reference evidence="10 11" key="1">
    <citation type="submission" date="2018-06" db="EMBL/GenBank/DDBJ databases">
        <authorList>
            <consortium name="Pathogen Informatics"/>
            <person name="Doyle S."/>
        </authorList>
    </citation>
    <scope>NUCLEOTIDE SEQUENCE [LARGE SCALE GENOMIC DNA]</scope>
    <source>
        <strain evidence="10 11">NCTC13160</strain>
    </source>
</reference>
<dbReference type="FunFam" id="3.20.20.70:FF:000029">
    <property type="entry name" value="L-lactate dehydrogenase"/>
    <property type="match status" value="1"/>
</dbReference>
<dbReference type="Pfam" id="PF01070">
    <property type="entry name" value="FMN_dh"/>
    <property type="match status" value="1"/>
</dbReference>
<evidence type="ECO:0000256" key="1">
    <source>
        <dbReference type="ARBA" id="ARBA00001917"/>
    </source>
</evidence>
<keyword evidence="2 7" id="KW-0285">Flavoprotein</keyword>
<comment type="similarity">
    <text evidence="5">Belongs to the FMN-dependent alpha-hydroxy acid dehydrogenase family.</text>
</comment>
<comment type="cofactor">
    <cofactor evidence="1">
        <name>FMN</name>
        <dbReference type="ChEBI" id="CHEBI:58210"/>
    </cofactor>
</comment>
<feature type="transmembrane region" description="Helical" evidence="8">
    <location>
        <begin position="356"/>
        <end position="375"/>
    </location>
</feature>
<evidence type="ECO:0000259" key="9">
    <source>
        <dbReference type="PROSITE" id="PS51349"/>
    </source>
</evidence>
<feature type="binding site" evidence="7">
    <location>
        <position position="271"/>
    </location>
    <ligand>
        <name>FMN</name>
        <dbReference type="ChEBI" id="CHEBI:58210"/>
    </ligand>
</feature>
<evidence type="ECO:0000256" key="5">
    <source>
        <dbReference type="ARBA" id="ARBA00024042"/>
    </source>
</evidence>
<dbReference type="PANTHER" id="PTHR10578">
    <property type="entry name" value="S -2-HYDROXY-ACID OXIDASE-RELATED"/>
    <property type="match status" value="1"/>
</dbReference>
<feature type="binding site" evidence="7">
    <location>
        <position position="43"/>
    </location>
    <ligand>
        <name>glyoxylate</name>
        <dbReference type="ChEBI" id="CHEBI:36655"/>
    </ligand>
</feature>
<feature type="binding site" evidence="7">
    <location>
        <position position="149"/>
    </location>
    <ligand>
        <name>glyoxylate</name>
        <dbReference type="ChEBI" id="CHEBI:36655"/>
    </ligand>
</feature>
<feature type="binding site" evidence="7">
    <location>
        <begin position="329"/>
        <end position="333"/>
    </location>
    <ligand>
        <name>FMN</name>
        <dbReference type="ChEBI" id="CHEBI:58210"/>
    </ligand>
</feature>
<sequence length="412" mass="44393">MHDAPLRDTRATRNLGEAMRAFSCVEDYRRAARRRLTKLAFDYLEGGAEDGDALRRNRDAFGQWGFLPRVMTDTSQCSAATTFWGRAASAPMAVGPTGLNGLFWPRADELLARAAADAGLPFVLSTASTSLLEDVRAAAPDAQLWLQLYVQQDRRIAESMMRRAREAGFRTLLLTVDTPVHGKRDHDVRNGFKLPLRVTPRLVADCLRHPHWSWQMLAHGAPQLRNIAKSVGERADLARHAAMLSRQMDLSLGWDDLAWVRRHWPGEVLVKGIQTVDDARQAQAHGADGIVVSNHGGRQLGSTLAPLEALEPIVAAVSERGPGMAVFVDGGVRRGADVVKAVALGAKGVLLGRAPLYGVAACGAAGAAGVLALLLDELRTTMQLLGCAGVDDLTPARLARLPALQGGRANPL</sequence>
<feature type="binding site" evidence="7">
    <location>
        <position position="175"/>
    </location>
    <ligand>
        <name>FMN</name>
        <dbReference type="ChEBI" id="CHEBI:58210"/>
    </ligand>
</feature>
<dbReference type="GO" id="GO:0004459">
    <property type="term" value="F:L-lactate dehydrogenase (NAD+) activity"/>
    <property type="evidence" value="ECO:0007669"/>
    <property type="project" value="TreeGrafter"/>
</dbReference>
<evidence type="ECO:0000256" key="8">
    <source>
        <dbReference type="SAM" id="Phobius"/>
    </source>
</evidence>
<dbReference type="InterPro" id="IPR037396">
    <property type="entry name" value="FMN_HAD"/>
</dbReference>
<organism evidence="10 11">
    <name type="scientific">Pandoraea pnomenusa</name>
    <dbReference type="NCBI Taxonomy" id="93220"/>
    <lineage>
        <taxon>Bacteria</taxon>
        <taxon>Pseudomonadati</taxon>
        <taxon>Pseudomonadota</taxon>
        <taxon>Betaproteobacteria</taxon>
        <taxon>Burkholderiales</taxon>
        <taxon>Burkholderiaceae</taxon>
        <taxon>Pandoraea</taxon>
    </lineage>
</organism>
<dbReference type="PROSITE" id="PS51349">
    <property type="entry name" value="FMN_HYDROXY_ACID_DH_2"/>
    <property type="match status" value="1"/>
</dbReference>
<dbReference type="EMBL" id="UGSG01000001">
    <property type="protein sequence ID" value="SUA81293.1"/>
    <property type="molecule type" value="Genomic_DNA"/>
</dbReference>
<dbReference type="PANTHER" id="PTHR10578:SF107">
    <property type="entry name" value="2-HYDROXYACID OXIDASE 1"/>
    <property type="match status" value="1"/>
</dbReference>
<evidence type="ECO:0000256" key="4">
    <source>
        <dbReference type="ARBA" id="ARBA00023002"/>
    </source>
</evidence>
<feature type="binding site" evidence="7">
    <location>
        <position position="184"/>
    </location>
    <ligand>
        <name>glyoxylate</name>
        <dbReference type="ChEBI" id="CHEBI:36655"/>
    </ligand>
</feature>
<dbReference type="PROSITE" id="PS00557">
    <property type="entry name" value="FMN_HYDROXY_ACID_DH_1"/>
    <property type="match status" value="1"/>
</dbReference>
<feature type="binding site" evidence="7">
    <location>
        <position position="125"/>
    </location>
    <ligand>
        <name>FMN</name>
        <dbReference type="ChEBI" id="CHEBI:58210"/>
    </ligand>
</feature>
<feature type="active site" description="Proton acceptor" evidence="6">
    <location>
        <position position="295"/>
    </location>
</feature>
<dbReference type="EC" id="1.1.99.31" evidence="10"/>
<keyword evidence="3 7" id="KW-0288">FMN</keyword>
<dbReference type="PIRSF" id="PIRSF000138">
    <property type="entry name" value="Al-hdrx_acd_dh"/>
    <property type="match status" value="1"/>
</dbReference>
<feature type="binding site" evidence="7">
    <location>
        <position position="147"/>
    </location>
    <ligand>
        <name>FMN</name>
        <dbReference type="ChEBI" id="CHEBI:58210"/>
    </ligand>
</feature>
<evidence type="ECO:0000313" key="11">
    <source>
        <dbReference type="Proteomes" id="UP000254573"/>
    </source>
</evidence>
<name>A0A378YWY8_9BURK</name>
<feature type="binding site" evidence="7">
    <location>
        <begin position="96"/>
        <end position="98"/>
    </location>
    <ligand>
        <name>FMN</name>
        <dbReference type="ChEBI" id="CHEBI:58210"/>
    </ligand>
</feature>
<feature type="binding site" evidence="7">
    <location>
        <position position="295"/>
    </location>
    <ligand>
        <name>glyoxylate</name>
        <dbReference type="ChEBI" id="CHEBI:36655"/>
    </ligand>
</feature>
<gene>
    <name evidence="10" type="primary">mdlB</name>
    <name evidence="10" type="ORF">NCTC13160_04185</name>
</gene>
<dbReference type="Gene3D" id="3.20.20.70">
    <property type="entry name" value="Aldolase class I"/>
    <property type="match status" value="1"/>
</dbReference>
<dbReference type="SUPFAM" id="SSF51395">
    <property type="entry name" value="FMN-linked oxidoreductases"/>
    <property type="match status" value="1"/>
</dbReference>